<dbReference type="GO" id="GO:0006352">
    <property type="term" value="P:DNA-templated transcription initiation"/>
    <property type="evidence" value="ECO:0007669"/>
    <property type="project" value="InterPro"/>
</dbReference>
<sequence length="223" mass="24484">MNTSLVTSECPPVEQARTVTWDITDLDDAASVFLRARPSLLHIAHRIVGSPTDAEDVVQEAWVRLQGADRAAVHHPAALLRTITARLAMNVAQSARRRREFSASPTLPDRVDGRATPETVVERHDAVDGAVALLLATLTPNQRAAYLLREGFGCSYDRIAALLQLSVVNARQQVFRAQRRLDTGRLRQEVDSAAHRRLVQAFLGAARSGDLACLERVLLEDAP</sequence>
<protein>
    <submittedName>
        <fullName evidence="7">Sigma-70 family RNA polymerase sigma factor</fullName>
    </submittedName>
</protein>
<dbReference type="SUPFAM" id="SSF88659">
    <property type="entry name" value="Sigma3 and sigma4 domains of RNA polymerase sigma factors"/>
    <property type="match status" value="1"/>
</dbReference>
<evidence type="ECO:0000259" key="6">
    <source>
        <dbReference type="Pfam" id="PF08281"/>
    </source>
</evidence>
<dbReference type="GO" id="GO:0003677">
    <property type="term" value="F:DNA binding"/>
    <property type="evidence" value="ECO:0007669"/>
    <property type="project" value="InterPro"/>
</dbReference>
<evidence type="ECO:0000256" key="2">
    <source>
        <dbReference type="ARBA" id="ARBA00023015"/>
    </source>
</evidence>
<evidence type="ECO:0000313" key="7">
    <source>
        <dbReference type="EMBL" id="XDQ22451.1"/>
    </source>
</evidence>
<dbReference type="InterPro" id="IPR052704">
    <property type="entry name" value="ECF_Sigma-70_Domain"/>
</dbReference>
<evidence type="ECO:0000256" key="1">
    <source>
        <dbReference type="ARBA" id="ARBA00010641"/>
    </source>
</evidence>
<dbReference type="InterPro" id="IPR014284">
    <property type="entry name" value="RNA_pol_sigma-70_dom"/>
</dbReference>
<dbReference type="NCBIfam" id="TIGR02937">
    <property type="entry name" value="sigma70-ECF"/>
    <property type="match status" value="1"/>
</dbReference>
<gene>
    <name evidence="7" type="ORF">AB5J48_31845</name>
</gene>
<proteinExistence type="inferred from homology"/>
<dbReference type="Pfam" id="PF08281">
    <property type="entry name" value="Sigma70_r4_2"/>
    <property type="match status" value="1"/>
</dbReference>
<evidence type="ECO:0000256" key="4">
    <source>
        <dbReference type="ARBA" id="ARBA00023163"/>
    </source>
</evidence>
<accession>A0AB39NX53</accession>
<feature type="domain" description="RNA polymerase sigma-70 region 2" evidence="5">
    <location>
        <begin position="35"/>
        <end position="97"/>
    </location>
</feature>
<dbReference type="Gene3D" id="1.10.1740.10">
    <property type="match status" value="1"/>
</dbReference>
<dbReference type="InterPro" id="IPR036388">
    <property type="entry name" value="WH-like_DNA-bd_sf"/>
</dbReference>
<organism evidence="7">
    <name type="scientific">Streptomyces sp. R17</name>
    <dbReference type="NCBI Taxonomy" id="3238626"/>
    <lineage>
        <taxon>Bacteria</taxon>
        <taxon>Bacillati</taxon>
        <taxon>Actinomycetota</taxon>
        <taxon>Actinomycetes</taxon>
        <taxon>Kitasatosporales</taxon>
        <taxon>Streptomycetaceae</taxon>
        <taxon>Streptomyces</taxon>
    </lineage>
</organism>
<dbReference type="PANTHER" id="PTHR30173">
    <property type="entry name" value="SIGMA 19 FACTOR"/>
    <property type="match status" value="1"/>
</dbReference>
<dbReference type="EMBL" id="CP163433">
    <property type="protein sequence ID" value="XDQ22451.1"/>
    <property type="molecule type" value="Genomic_DNA"/>
</dbReference>
<feature type="domain" description="RNA polymerase sigma factor 70 region 4 type 2" evidence="6">
    <location>
        <begin position="130"/>
        <end position="181"/>
    </location>
</feature>
<dbReference type="InterPro" id="IPR013325">
    <property type="entry name" value="RNA_pol_sigma_r2"/>
</dbReference>
<dbReference type="InterPro" id="IPR007627">
    <property type="entry name" value="RNA_pol_sigma70_r2"/>
</dbReference>
<dbReference type="SUPFAM" id="SSF88946">
    <property type="entry name" value="Sigma2 domain of RNA polymerase sigma factors"/>
    <property type="match status" value="1"/>
</dbReference>
<dbReference type="PANTHER" id="PTHR30173:SF36">
    <property type="entry name" value="ECF RNA POLYMERASE SIGMA FACTOR SIGJ"/>
    <property type="match status" value="1"/>
</dbReference>
<comment type="similarity">
    <text evidence="1">Belongs to the sigma-70 factor family. ECF subfamily.</text>
</comment>
<keyword evidence="3" id="KW-0731">Sigma factor</keyword>
<dbReference type="Pfam" id="PF04542">
    <property type="entry name" value="Sigma70_r2"/>
    <property type="match status" value="1"/>
</dbReference>
<dbReference type="Gene3D" id="1.10.10.10">
    <property type="entry name" value="Winged helix-like DNA-binding domain superfamily/Winged helix DNA-binding domain"/>
    <property type="match status" value="1"/>
</dbReference>
<keyword evidence="4" id="KW-0804">Transcription</keyword>
<dbReference type="InterPro" id="IPR013324">
    <property type="entry name" value="RNA_pol_sigma_r3/r4-like"/>
</dbReference>
<dbReference type="GO" id="GO:0016987">
    <property type="term" value="F:sigma factor activity"/>
    <property type="evidence" value="ECO:0007669"/>
    <property type="project" value="UniProtKB-KW"/>
</dbReference>
<name>A0AB39NX53_9ACTN</name>
<dbReference type="AlphaFoldDB" id="A0AB39NX53"/>
<reference evidence="7" key="1">
    <citation type="submission" date="2024-07" db="EMBL/GenBank/DDBJ databases">
        <authorList>
            <person name="Yu S.T."/>
        </authorList>
    </citation>
    <scope>NUCLEOTIDE SEQUENCE</scope>
    <source>
        <strain evidence="7">R17</strain>
    </source>
</reference>
<dbReference type="InterPro" id="IPR013249">
    <property type="entry name" value="RNA_pol_sigma70_r4_t2"/>
</dbReference>
<evidence type="ECO:0000256" key="3">
    <source>
        <dbReference type="ARBA" id="ARBA00023082"/>
    </source>
</evidence>
<evidence type="ECO:0000259" key="5">
    <source>
        <dbReference type="Pfam" id="PF04542"/>
    </source>
</evidence>
<keyword evidence="2" id="KW-0805">Transcription regulation</keyword>
<dbReference type="RefSeq" id="WP_369153286.1">
    <property type="nucleotide sequence ID" value="NZ_CP163433.1"/>
</dbReference>